<dbReference type="AntiFam" id="ANF00095">
    <property type="entry name" value="Shadow ORF (opposite ABC transporters)"/>
</dbReference>
<gene>
    <name evidence="2" type="ORF">MPLG2_2985</name>
</gene>
<feature type="compositionally biased region" description="Basic and acidic residues" evidence="1">
    <location>
        <begin position="66"/>
        <end position="78"/>
    </location>
</feature>
<feature type="compositionally biased region" description="Basic residues" evidence="1">
    <location>
        <begin position="23"/>
        <end position="32"/>
    </location>
</feature>
<organism evidence="2 3">
    <name type="scientific">Micropruina glycogenica</name>
    <dbReference type="NCBI Taxonomy" id="75385"/>
    <lineage>
        <taxon>Bacteria</taxon>
        <taxon>Bacillati</taxon>
        <taxon>Actinomycetota</taxon>
        <taxon>Actinomycetes</taxon>
        <taxon>Propionibacteriales</taxon>
        <taxon>Nocardioidaceae</taxon>
        <taxon>Micropruina</taxon>
    </lineage>
</organism>
<dbReference type="EMBL" id="LT985188">
    <property type="protein sequence ID" value="SPD88015.1"/>
    <property type="molecule type" value="Genomic_DNA"/>
</dbReference>
<dbReference type="KEGG" id="mgg:MPLG2_2985"/>
<reference evidence="2 3" key="1">
    <citation type="submission" date="2018-02" db="EMBL/GenBank/DDBJ databases">
        <authorList>
            <person name="Cohen D.B."/>
            <person name="Kent A.D."/>
        </authorList>
    </citation>
    <scope>NUCLEOTIDE SEQUENCE [LARGE SCALE GENOMIC DNA]</scope>
    <source>
        <strain evidence="2">1</strain>
    </source>
</reference>
<dbReference type="Proteomes" id="UP000238164">
    <property type="component" value="Chromosome 1"/>
</dbReference>
<evidence type="ECO:0000256" key="1">
    <source>
        <dbReference type="SAM" id="MobiDB-lite"/>
    </source>
</evidence>
<evidence type="ECO:0000313" key="3">
    <source>
        <dbReference type="Proteomes" id="UP000238164"/>
    </source>
</evidence>
<evidence type="ECO:0000313" key="2">
    <source>
        <dbReference type="EMBL" id="SPD88015.1"/>
    </source>
</evidence>
<sequence>MQRPSSRGHLTQPAIRNHDRPMRKLTHRRIVGRHNSEHPAAHTQLGDDSEQLRSGRGVQSAGGFVRQDDRPLPSDSTRESASLSLASRRLMRVAVSEVLNP</sequence>
<name>A0A2N9JIX4_9ACTN</name>
<protein>
    <submittedName>
        <fullName evidence="2">Uncharacterized protein</fullName>
    </submittedName>
</protein>
<feature type="region of interest" description="Disordered" evidence="1">
    <location>
        <begin position="1"/>
        <end position="83"/>
    </location>
</feature>
<accession>A0A2N9JIX4</accession>
<dbReference type="AlphaFoldDB" id="A0A2N9JIX4"/>
<proteinExistence type="predicted"/>
<keyword evidence="3" id="KW-1185">Reference proteome</keyword>